<dbReference type="GeneID" id="81383468"/>
<accession>A0A9W9P1J4</accession>
<name>A0A9W9P1J4_PENCI</name>
<dbReference type="EMBL" id="JAPQKT010000004">
    <property type="protein sequence ID" value="KAJ5233615.1"/>
    <property type="molecule type" value="Genomic_DNA"/>
</dbReference>
<keyword evidence="2" id="KW-1185">Reference proteome</keyword>
<evidence type="ECO:0000313" key="2">
    <source>
        <dbReference type="Proteomes" id="UP001147733"/>
    </source>
</evidence>
<protein>
    <submittedName>
        <fullName evidence="1">Uncharacterized protein</fullName>
    </submittedName>
</protein>
<dbReference type="AlphaFoldDB" id="A0A9W9P1J4"/>
<dbReference type="OrthoDB" id="4266594at2759"/>
<dbReference type="RefSeq" id="XP_056501115.1">
    <property type="nucleotide sequence ID" value="XM_056644301.1"/>
</dbReference>
<proteinExistence type="predicted"/>
<comment type="caution">
    <text evidence="1">The sequence shown here is derived from an EMBL/GenBank/DDBJ whole genome shotgun (WGS) entry which is preliminary data.</text>
</comment>
<dbReference type="Proteomes" id="UP001147733">
    <property type="component" value="Unassembled WGS sequence"/>
</dbReference>
<reference evidence="1" key="2">
    <citation type="journal article" date="2023" name="IMA Fungus">
        <title>Comparative genomic study of the Penicillium genus elucidates a diverse pangenome and 15 lateral gene transfer events.</title>
        <authorList>
            <person name="Petersen C."/>
            <person name="Sorensen T."/>
            <person name="Nielsen M.R."/>
            <person name="Sondergaard T.E."/>
            <person name="Sorensen J.L."/>
            <person name="Fitzpatrick D.A."/>
            <person name="Frisvad J.C."/>
            <person name="Nielsen K.L."/>
        </authorList>
    </citation>
    <scope>NUCLEOTIDE SEQUENCE</scope>
    <source>
        <strain evidence="1">IBT 23319</strain>
    </source>
</reference>
<sequence>MTPPPSKNFTQPAECYYSRDNIPSLGAKYTTLVPLYQEDHHDKDMSQILDSCCREEIWFYEDPSPCTAVCSSRSDAQAQEVQYCLNSREVNYGRDGMDESSAVRNFTGRKIWALVLVGGLMLSGL</sequence>
<gene>
    <name evidence="1" type="ORF">N7469_005381</name>
</gene>
<evidence type="ECO:0000313" key="1">
    <source>
        <dbReference type="EMBL" id="KAJ5233615.1"/>
    </source>
</evidence>
<reference evidence="1" key="1">
    <citation type="submission" date="2022-11" db="EMBL/GenBank/DDBJ databases">
        <authorList>
            <person name="Petersen C."/>
        </authorList>
    </citation>
    <scope>NUCLEOTIDE SEQUENCE</scope>
    <source>
        <strain evidence="1">IBT 23319</strain>
    </source>
</reference>
<organism evidence="1 2">
    <name type="scientific">Penicillium citrinum</name>
    <dbReference type="NCBI Taxonomy" id="5077"/>
    <lineage>
        <taxon>Eukaryota</taxon>
        <taxon>Fungi</taxon>
        <taxon>Dikarya</taxon>
        <taxon>Ascomycota</taxon>
        <taxon>Pezizomycotina</taxon>
        <taxon>Eurotiomycetes</taxon>
        <taxon>Eurotiomycetidae</taxon>
        <taxon>Eurotiales</taxon>
        <taxon>Aspergillaceae</taxon>
        <taxon>Penicillium</taxon>
    </lineage>
</organism>